<dbReference type="InterPro" id="IPR011138">
    <property type="entry name" value="Cytochrome_b-558"/>
</dbReference>
<reference evidence="10 15" key="4">
    <citation type="submission" date="2021-03" db="EMBL/GenBank/DDBJ databases">
        <title>Staphylococci and Mammaliicocci in bats.</title>
        <authorList>
            <person name="Fountain K."/>
        </authorList>
    </citation>
    <scope>NUCLEOTIDE SEQUENCE [LARGE SCALE GENOMIC DNA]</scope>
    <source>
        <strain evidence="10 15">18_1_E_SW</strain>
    </source>
</reference>
<dbReference type="AlphaFoldDB" id="A0A291JM10"/>
<keyword evidence="15" id="KW-1185">Reference proteome</keyword>
<dbReference type="CDD" id="cd03497">
    <property type="entry name" value="SQR_TypeB_1_TM"/>
    <property type="match status" value="1"/>
</dbReference>
<feature type="transmembrane region" description="Helical" evidence="9">
    <location>
        <begin position="95"/>
        <end position="116"/>
    </location>
</feature>
<dbReference type="Gene3D" id="1.20.1300.10">
    <property type="entry name" value="Fumarate reductase/succinate dehydrogenase, transmembrane subunit"/>
    <property type="match status" value="1"/>
</dbReference>
<organism evidence="11 13">
    <name type="scientific">Staphylococcus nepalensis</name>
    <dbReference type="NCBI Taxonomy" id="214473"/>
    <lineage>
        <taxon>Bacteria</taxon>
        <taxon>Bacillati</taxon>
        <taxon>Bacillota</taxon>
        <taxon>Bacilli</taxon>
        <taxon>Bacillales</taxon>
        <taxon>Staphylococcaceae</taxon>
        <taxon>Staphylococcus</taxon>
    </lineage>
</organism>
<feature type="binding site" description="axial binding residue" evidence="8">
    <location>
        <position position="114"/>
    </location>
    <ligand>
        <name>heme</name>
        <dbReference type="ChEBI" id="CHEBI:30413"/>
    </ligand>
    <ligandPart>
        <name>Fe</name>
        <dbReference type="ChEBI" id="CHEBI:18248"/>
    </ligandPart>
</feature>
<dbReference type="GO" id="GO:0016020">
    <property type="term" value="C:membrane"/>
    <property type="evidence" value="ECO:0007669"/>
    <property type="project" value="UniProtKB-SubCell"/>
</dbReference>
<evidence type="ECO:0000313" key="14">
    <source>
        <dbReference type="Proteomes" id="UP000254412"/>
    </source>
</evidence>
<evidence type="ECO:0000313" key="12">
    <source>
        <dbReference type="EMBL" id="SUM55499.1"/>
    </source>
</evidence>
<dbReference type="GeneID" id="66777244"/>
<feature type="transmembrane region" description="Helical" evidence="9">
    <location>
        <begin position="136"/>
        <end position="158"/>
    </location>
</feature>
<evidence type="ECO:0000313" key="11">
    <source>
        <dbReference type="EMBL" id="PTK58166.1"/>
    </source>
</evidence>
<proteinExistence type="predicted"/>
<evidence type="ECO:0000256" key="9">
    <source>
        <dbReference type="SAM" id="Phobius"/>
    </source>
</evidence>
<dbReference type="EMBL" id="UHDS01000001">
    <property type="protein sequence ID" value="SUM55499.1"/>
    <property type="molecule type" value="Genomic_DNA"/>
</dbReference>
<sequence length="203" mass="23326">MAYSKNQFYLRRLHSLLGVIPIGGFLLIHLLVNHQATKGVEAFNKAAGFMESLPFLIALEFIFIYIPIFYHAVYGVHIAFTAKENVGHYSQFRNWMFLLQRVTGVITFVFVAIHLWQTRIQRALGDEVNFDMVHDIVSNTGWLIFYIICLLAVTFHFANGLWSFLVTWGVLQSKRSQQIFTWVSLIVFIVVSYIGLSAILAFV</sequence>
<keyword evidence="6 8" id="KW-0408">Iron</keyword>
<name>A0A291JM10_9STAP</name>
<dbReference type="EMBL" id="PZHR01000063">
    <property type="protein sequence ID" value="PTK58166.1"/>
    <property type="molecule type" value="Genomic_DNA"/>
</dbReference>
<dbReference type="InterPro" id="IPR000701">
    <property type="entry name" value="SuccDH_FuR_B_TM-su"/>
</dbReference>
<feature type="binding site" description="axial binding residue" evidence="8">
    <location>
        <position position="156"/>
    </location>
    <ligand>
        <name>heme</name>
        <dbReference type="ChEBI" id="CHEBI:30413"/>
    </ligand>
    <ligandPart>
        <name>Fe</name>
        <dbReference type="ChEBI" id="CHEBI:18248"/>
    </ligandPart>
</feature>
<reference evidence="11" key="2">
    <citation type="submission" date="2018-03" db="EMBL/GenBank/DDBJ databases">
        <authorList>
            <person name="Keele B.F."/>
        </authorList>
    </citation>
    <scope>NUCLEOTIDE SEQUENCE</scope>
    <source>
        <strain evidence="11">SNUC 4337</strain>
    </source>
</reference>
<dbReference type="NCBIfam" id="TIGR02046">
    <property type="entry name" value="sdhC_b558_fam"/>
    <property type="match status" value="1"/>
</dbReference>
<dbReference type="InterPro" id="IPR016002">
    <property type="entry name" value="Succ_DH_cyt_b558_Firmicute"/>
</dbReference>
<keyword evidence="7 9" id="KW-0472">Membrane</keyword>
<evidence type="ECO:0000256" key="4">
    <source>
        <dbReference type="ARBA" id="ARBA00022723"/>
    </source>
</evidence>
<reference evidence="12 14" key="3">
    <citation type="submission" date="2018-06" db="EMBL/GenBank/DDBJ databases">
        <authorList>
            <consortium name="Pathogen Informatics"/>
            <person name="Doyle S."/>
        </authorList>
    </citation>
    <scope>NUCLEOTIDE SEQUENCE [LARGE SCALE GENOMIC DNA]</scope>
    <source>
        <strain evidence="12 14">NCTC13834</strain>
    </source>
</reference>
<dbReference type="OrthoDB" id="9789209at2"/>
<evidence type="ECO:0000256" key="7">
    <source>
        <dbReference type="ARBA" id="ARBA00023136"/>
    </source>
</evidence>
<feature type="binding site" description="axial binding residue" evidence="8">
    <location>
        <position position="29"/>
    </location>
    <ligand>
        <name>heme</name>
        <dbReference type="ChEBI" id="CHEBI:30413"/>
    </ligand>
    <ligandPart>
        <name>Fe</name>
        <dbReference type="ChEBI" id="CHEBI:18248"/>
    </ligandPart>
</feature>
<feature type="binding site" description="axial binding residue" evidence="8">
    <location>
        <position position="71"/>
    </location>
    <ligand>
        <name>heme</name>
        <dbReference type="ChEBI" id="CHEBI:30413"/>
    </ligand>
    <ligandPart>
        <name>Fe</name>
        <dbReference type="ChEBI" id="CHEBI:18248"/>
    </ligandPart>
</feature>
<accession>A0A291JM10</accession>
<dbReference type="Proteomes" id="UP000664081">
    <property type="component" value="Unassembled WGS sequence"/>
</dbReference>
<feature type="transmembrane region" description="Helical" evidence="9">
    <location>
        <begin position="179"/>
        <end position="202"/>
    </location>
</feature>
<protein>
    <submittedName>
        <fullName evidence="11 12">Succinate dehydrogenase</fullName>
    </submittedName>
    <submittedName>
        <fullName evidence="10">Succinate dehydrogenase cytochrome b558 subunit</fullName>
    </submittedName>
</protein>
<keyword evidence="3 9" id="KW-0812">Transmembrane</keyword>
<gene>
    <name evidence="12" type="primary">sdhC</name>
    <name evidence="11" type="ORF">BUZ61_10435</name>
    <name evidence="10" type="ORF">J3T88_05955</name>
    <name evidence="12" type="ORF">NCTC13834_01865</name>
</gene>
<evidence type="ECO:0000313" key="10">
    <source>
        <dbReference type="EMBL" id="MBO1226869.1"/>
    </source>
</evidence>
<reference evidence="11 13" key="1">
    <citation type="journal article" date="2016" name="Front. Microbiol.">
        <title>Comprehensive Phylogenetic Analysis of Bovine Non-aureus Staphylococci Species Based on Whole-Genome Sequencing.</title>
        <authorList>
            <person name="Naushad S."/>
            <person name="Barkema H.W."/>
            <person name="Luby C."/>
            <person name="Condas L.A."/>
            <person name="Nobrega D.B."/>
            <person name="Carson D.A."/>
            <person name="De Buck J."/>
        </authorList>
    </citation>
    <scope>NUCLEOTIDE SEQUENCE [LARGE SCALE GENOMIC DNA]</scope>
    <source>
        <strain evidence="11 13">SNUC 4337</strain>
    </source>
</reference>
<feature type="transmembrane region" description="Helical" evidence="9">
    <location>
        <begin position="12"/>
        <end position="32"/>
    </location>
</feature>
<dbReference type="RefSeq" id="WP_096810358.1">
    <property type="nucleotide sequence ID" value="NZ_BMCF01000010.1"/>
</dbReference>
<dbReference type="Proteomes" id="UP000240400">
    <property type="component" value="Unassembled WGS sequence"/>
</dbReference>
<keyword evidence="5 9" id="KW-1133">Transmembrane helix</keyword>
<dbReference type="GO" id="GO:0046872">
    <property type="term" value="F:metal ion binding"/>
    <property type="evidence" value="ECO:0007669"/>
    <property type="project" value="UniProtKB-KW"/>
</dbReference>
<dbReference type="KEGG" id="snl:BJD96_09235"/>
<evidence type="ECO:0000313" key="13">
    <source>
        <dbReference type="Proteomes" id="UP000240400"/>
    </source>
</evidence>
<evidence type="ECO:0000256" key="1">
    <source>
        <dbReference type="ARBA" id="ARBA00004370"/>
    </source>
</evidence>
<feature type="transmembrane region" description="Helical" evidence="9">
    <location>
        <begin position="52"/>
        <end position="74"/>
    </location>
</feature>
<evidence type="ECO:0000256" key="5">
    <source>
        <dbReference type="ARBA" id="ARBA00022989"/>
    </source>
</evidence>
<evidence type="ECO:0000313" key="15">
    <source>
        <dbReference type="Proteomes" id="UP000664081"/>
    </source>
</evidence>
<dbReference type="EMBL" id="JAFNLT010000004">
    <property type="protein sequence ID" value="MBO1226869.1"/>
    <property type="molecule type" value="Genomic_DNA"/>
</dbReference>
<keyword evidence="2 8" id="KW-0349">Heme</keyword>
<dbReference type="PIRSF" id="PIRSF000170">
    <property type="entry name" value="Succ_dh_cyt_b558"/>
    <property type="match status" value="1"/>
</dbReference>
<evidence type="ECO:0000256" key="3">
    <source>
        <dbReference type="ARBA" id="ARBA00022692"/>
    </source>
</evidence>
<dbReference type="Pfam" id="PF01127">
    <property type="entry name" value="Sdh_cyt"/>
    <property type="match status" value="1"/>
</dbReference>
<dbReference type="InterPro" id="IPR034804">
    <property type="entry name" value="SQR/QFR_C/D"/>
</dbReference>
<dbReference type="SUPFAM" id="SSF81343">
    <property type="entry name" value="Fumarate reductase respiratory complex transmembrane subunits"/>
    <property type="match status" value="1"/>
</dbReference>
<evidence type="ECO:0000256" key="2">
    <source>
        <dbReference type="ARBA" id="ARBA00022617"/>
    </source>
</evidence>
<evidence type="ECO:0000256" key="6">
    <source>
        <dbReference type="ARBA" id="ARBA00023004"/>
    </source>
</evidence>
<dbReference type="Proteomes" id="UP000254412">
    <property type="component" value="Unassembled WGS sequence"/>
</dbReference>
<evidence type="ECO:0000256" key="8">
    <source>
        <dbReference type="PIRSR" id="PIRSR000170-1"/>
    </source>
</evidence>
<keyword evidence="4 8" id="KW-0479">Metal-binding</keyword>
<comment type="subcellular location">
    <subcellularLocation>
        <location evidence="1">Membrane</location>
    </subcellularLocation>
</comment>